<comment type="caution">
    <text evidence="2">The sequence shown here is derived from an EMBL/GenBank/DDBJ whole genome shotgun (WGS) entry which is preliminary data.</text>
</comment>
<keyword evidence="3" id="KW-1185">Reference proteome</keyword>
<sequence>MDAKNSIPDPELFGGNTPDEAEATTPDALARRGSKIYGAASMGGYDISWGGGVGSARLNPQQSINDPDDECTLLKYTILKSIPFERSTSFGVHPKIEALLKIKNSRIWITVDTIEKPVLCAKPLRL</sequence>
<name>A0A5M9JG87_MONFR</name>
<gene>
    <name evidence="2" type="ORF">EYC84_010363</name>
</gene>
<organism evidence="2 3">
    <name type="scientific">Monilinia fructicola</name>
    <name type="common">Brown rot fungus</name>
    <name type="synonym">Ciboria fructicola</name>
    <dbReference type="NCBI Taxonomy" id="38448"/>
    <lineage>
        <taxon>Eukaryota</taxon>
        <taxon>Fungi</taxon>
        <taxon>Dikarya</taxon>
        <taxon>Ascomycota</taxon>
        <taxon>Pezizomycotina</taxon>
        <taxon>Leotiomycetes</taxon>
        <taxon>Helotiales</taxon>
        <taxon>Sclerotiniaceae</taxon>
        <taxon>Monilinia</taxon>
    </lineage>
</organism>
<evidence type="ECO:0000313" key="3">
    <source>
        <dbReference type="Proteomes" id="UP000322873"/>
    </source>
</evidence>
<dbReference type="AlphaFoldDB" id="A0A5M9JG87"/>
<evidence type="ECO:0000256" key="1">
    <source>
        <dbReference type="SAM" id="MobiDB-lite"/>
    </source>
</evidence>
<dbReference type="Proteomes" id="UP000322873">
    <property type="component" value="Unassembled WGS sequence"/>
</dbReference>
<evidence type="ECO:0000313" key="2">
    <source>
        <dbReference type="EMBL" id="KAA8567333.1"/>
    </source>
</evidence>
<protein>
    <submittedName>
        <fullName evidence="2">Uncharacterized protein</fullName>
    </submittedName>
</protein>
<accession>A0A5M9JG87</accession>
<reference evidence="2 3" key="1">
    <citation type="submission" date="2019-06" db="EMBL/GenBank/DDBJ databases">
        <title>Genome Sequence of the Brown Rot Fungal Pathogen Monilinia fructicola.</title>
        <authorList>
            <person name="De Miccolis Angelini R.M."/>
            <person name="Landi L."/>
            <person name="Abate D."/>
            <person name="Pollastro S."/>
            <person name="Romanazzi G."/>
            <person name="Faretra F."/>
        </authorList>
    </citation>
    <scope>NUCLEOTIDE SEQUENCE [LARGE SCALE GENOMIC DNA]</scope>
    <source>
        <strain evidence="2 3">Mfrc123</strain>
    </source>
</reference>
<proteinExistence type="predicted"/>
<feature type="region of interest" description="Disordered" evidence="1">
    <location>
        <begin position="1"/>
        <end position="27"/>
    </location>
</feature>
<dbReference type="EMBL" id="VICG01000011">
    <property type="protein sequence ID" value="KAA8567333.1"/>
    <property type="molecule type" value="Genomic_DNA"/>
</dbReference>